<protein>
    <submittedName>
        <fullName evidence="1">Uncharacterized protein</fullName>
    </submittedName>
</protein>
<evidence type="ECO:0000313" key="1">
    <source>
        <dbReference type="EMBL" id="GAH95178.1"/>
    </source>
</evidence>
<accession>X1LM17</accession>
<dbReference type="AlphaFoldDB" id="X1LM17"/>
<feature type="non-terminal residue" evidence="1">
    <location>
        <position position="79"/>
    </location>
</feature>
<organism evidence="1">
    <name type="scientific">marine sediment metagenome</name>
    <dbReference type="NCBI Taxonomy" id="412755"/>
    <lineage>
        <taxon>unclassified sequences</taxon>
        <taxon>metagenomes</taxon>
        <taxon>ecological metagenomes</taxon>
    </lineage>
</organism>
<reference evidence="1" key="1">
    <citation type="journal article" date="2014" name="Front. Microbiol.">
        <title>High frequency of phylogenetically diverse reductive dehalogenase-homologous genes in deep subseafloor sedimentary metagenomes.</title>
        <authorList>
            <person name="Kawai M."/>
            <person name="Futagami T."/>
            <person name="Toyoda A."/>
            <person name="Takaki Y."/>
            <person name="Nishi S."/>
            <person name="Hori S."/>
            <person name="Arai W."/>
            <person name="Tsubouchi T."/>
            <person name="Morono Y."/>
            <person name="Uchiyama I."/>
            <person name="Ito T."/>
            <person name="Fujiyama A."/>
            <person name="Inagaki F."/>
            <person name="Takami H."/>
        </authorList>
    </citation>
    <scope>NUCLEOTIDE SEQUENCE</scope>
    <source>
        <strain evidence="1">Expedition CK06-06</strain>
    </source>
</reference>
<feature type="non-terminal residue" evidence="1">
    <location>
        <position position="1"/>
    </location>
</feature>
<gene>
    <name evidence="1" type="ORF">S03H2_71875</name>
</gene>
<sequence length="79" mass="9455">KKQMKLKIFFLAFLLSLPFWWGVNMVEKNLEQFFFGKLLSENPQILTATLNQEEIKRKLKNLRPVKNREIEDFDLKAKA</sequence>
<proteinExistence type="predicted"/>
<dbReference type="EMBL" id="BARU01048306">
    <property type="protein sequence ID" value="GAH95178.1"/>
    <property type="molecule type" value="Genomic_DNA"/>
</dbReference>
<comment type="caution">
    <text evidence="1">The sequence shown here is derived from an EMBL/GenBank/DDBJ whole genome shotgun (WGS) entry which is preliminary data.</text>
</comment>
<name>X1LM17_9ZZZZ</name>